<evidence type="ECO:0000313" key="2">
    <source>
        <dbReference type="Proteomes" id="UP000593564"/>
    </source>
</evidence>
<gene>
    <name evidence="1" type="ORF">HYC85_000754</name>
</gene>
<keyword evidence="2" id="KW-1185">Reference proteome</keyword>
<evidence type="ECO:0000313" key="1">
    <source>
        <dbReference type="EMBL" id="KAF5959545.1"/>
    </source>
</evidence>
<organism evidence="1 2">
    <name type="scientific">Camellia sinensis</name>
    <name type="common">Tea plant</name>
    <name type="synonym">Thea sinensis</name>
    <dbReference type="NCBI Taxonomy" id="4442"/>
    <lineage>
        <taxon>Eukaryota</taxon>
        <taxon>Viridiplantae</taxon>
        <taxon>Streptophyta</taxon>
        <taxon>Embryophyta</taxon>
        <taxon>Tracheophyta</taxon>
        <taxon>Spermatophyta</taxon>
        <taxon>Magnoliopsida</taxon>
        <taxon>eudicotyledons</taxon>
        <taxon>Gunneridae</taxon>
        <taxon>Pentapetalae</taxon>
        <taxon>asterids</taxon>
        <taxon>Ericales</taxon>
        <taxon>Theaceae</taxon>
        <taxon>Camellia</taxon>
    </lineage>
</organism>
<name>A0A7J7I441_CAMSI</name>
<accession>A0A7J7I441</accession>
<protein>
    <recommendedName>
        <fullName evidence="3">DUF4283 domain-containing protein</fullName>
    </recommendedName>
</protein>
<evidence type="ECO:0008006" key="3">
    <source>
        <dbReference type="Google" id="ProtNLM"/>
    </source>
</evidence>
<dbReference type="AlphaFoldDB" id="A0A7J7I441"/>
<reference evidence="1 2" key="2">
    <citation type="submission" date="2020-07" db="EMBL/GenBank/DDBJ databases">
        <title>Genome assembly of wild tea tree DASZ reveals pedigree and selection history of tea varieties.</title>
        <authorList>
            <person name="Zhang W."/>
        </authorList>
    </citation>
    <scope>NUCLEOTIDE SEQUENCE [LARGE SCALE GENOMIC DNA]</scope>
    <source>
        <strain evidence="2">cv. G240</strain>
        <tissue evidence="1">Leaf</tissue>
    </source>
</reference>
<proteinExistence type="predicted"/>
<dbReference type="EMBL" id="JACBKZ010000001">
    <property type="protein sequence ID" value="KAF5959545.1"/>
    <property type="molecule type" value="Genomic_DNA"/>
</dbReference>
<comment type="caution">
    <text evidence="1">The sequence shown here is derived from an EMBL/GenBank/DDBJ whole genome shotgun (WGS) entry which is preliminary data.</text>
</comment>
<dbReference type="Proteomes" id="UP000593564">
    <property type="component" value="Unassembled WGS sequence"/>
</dbReference>
<sequence>MDHYLTVRKWELDFKASGAFETTIAIWVQFPKLPRKTTTPSINRPLIKLTEKDVYITDLTCKSGESRLDHGSSADTATSPSFLHLRPPLSTRQIVFSLIIGASDCQRRT</sequence>
<reference evidence="2" key="1">
    <citation type="journal article" date="2020" name="Nat. Commun.">
        <title>Genome assembly of wild tea tree DASZ reveals pedigree and selection history of tea varieties.</title>
        <authorList>
            <person name="Zhang W."/>
            <person name="Zhang Y."/>
            <person name="Qiu H."/>
            <person name="Guo Y."/>
            <person name="Wan H."/>
            <person name="Zhang X."/>
            <person name="Scossa F."/>
            <person name="Alseekh S."/>
            <person name="Zhang Q."/>
            <person name="Wang P."/>
            <person name="Xu L."/>
            <person name="Schmidt M.H."/>
            <person name="Jia X."/>
            <person name="Li D."/>
            <person name="Zhu A."/>
            <person name="Guo F."/>
            <person name="Chen W."/>
            <person name="Ni D."/>
            <person name="Usadel B."/>
            <person name="Fernie A.R."/>
            <person name="Wen W."/>
        </authorList>
    </citation>
    <scope>NUCLEOTIDE SEQUENCE [LARGE SCALE GENOMIC DNA]</scope>
    <source>
        <strain evidence="2">cv. G240</strain>
    </source>
</reference>